<dbReference type="InterPro" id="IPR002068">
    <property type="entry name" value="A-crystallin/Hsp20_dom"/>
</dbReference>
<gene>
    <name evidence="4" type="ORF">SAMN05444126_10454</name>
</gene>
<proteinExistence type="inferred from homology"/>
<dbReference type="Pfam" id="PF00011">
    <property type="entry name" value="HSP20"/>
    <property type="match status" value="1"/>
</dbReference>
<keyword evidence="5" id="KW-1185">Reference proteome</keyword>
<accession>A0A1H9R7J9</accession>
<comment type="caution">
    <text evidence="4">The sequence shown here is derived from an EMBL/GenBank/DDBJ whole genome shotgun (WGS) entry which is preliminary data.</text>
</comment>
<dbReference type="InterPro" id="IPR008978">
    <property type="entry name" value="HSP20-like_chaperone"/>
</dbReference>
<sequence>MAGLFPNKDDKKKSLLTDIIEDNDGRENLFEFELAYNTQLARTNIREKEDRYEISTDTPGFRLDQLKVMYDAGYIAIQGDAKEETEADVDKFTRKERLFGSFQRTFYVGAVASSQISAVYEDGLIIVTVPFAEGDEPDDAARRIDIDRKERV</sequence>
<dbReference type="EMBL" id="FOGV01000004">
    <property type="protein sequence ID" value="SER68660.1"/>
    <property type="molecule type" value="Genomic_DNA"/>
</dbReference>
<dbReference type="InterPro" id="IPR031107">
    <property type="entry name" value="Small_HSP"/>
</dbReference>
<reference evidence="5" key="1">
    <citation type="submission" date="2016-10" db="EMBL/GenBank/DDBJ databases">
        <authorList>
            <person name="de Groot N.N."/>
        </authorList>
    </citation>
    <scope>NUCLEOTIDE SEQUENCE [LARGE SCALE GENOMIC DNA]</scope>
    <source>
        <strain evidence="5">10nlg</strain>
    </source>
</reference>
<dbReference type="Proteomes" id="UP000199318">
    <property type="component" value="Unassembled WGS sequence"/>
</dbReference>
<dbReference type="RefSeq" id="WP_093072082.1">
    <property type="nucleotide sequence ID" value="NZ_FOGV01000004.1"/>
</dbReference>
<comment type="similarity">
    <text evidence="1 2">Belongs to the small heat shock protein (HSP20) family.</text>
</comment>
<dbReference type="Gene3D" id="2.60.40.790">
    <property type="match status" value="1"/>
</dbReference>
<dbReference type="AlphaFoldDB" id="A0A1H9R7J9"/>
<feature type="domain" description="SHSP" evidence="3">
    <location>
        <begin position="34"/>
        <end position="147"/>
    </location>
</feature>
<dbReference type="PROSITE" id="PS01031">
    <property type="entry name" value="SHSP"/>
    <property type="match status" value="1"/>
</dbReference>
<organism evidence="4 5">
    <name type="scientific">Salisediminibacterium halotolerans</name>
    <dbReference type="NCBI Taxonomy" id="517425"/>
    <lineage>
        <taxon>Bacteria</taxon>
        <taxon>Bacillati</taxon>
        <taxon>Bacillota</taxon>
        <taxon>Bacilli</taxon>
        <taxon>Bacillales</taxon>
        <taxon>Bacillaceae</taxon>
        <taxon>Salisediminibacterium</taxon>
    </lineage>
</organism>
<dbReference type="PANTHER" id="PTHR11527">
    <property type="entry name" value="HEAT-SHOCK PROTEIN 20 FAMILY MEMBER"/>
    <property type="match status" value="1"/>
</dbReference>
<evidence type="ECO:0000313" key="5">
    <source>
        <dbReference type="Proteomes" id="UP000199318"/>
    </source>
</evidence>
<evidence type="ECO:0000313" key="4">
    <source>
        <dbReference type="EMBL" id="SER68660.1"/>
    </source>
</evidence>
<protein>
    <submittedName>
        <fullName evidence="4">Molecular chaperone IbpA, HSP20 family</fullName>
    </submittedName>
</protein>
<evidence type="ECO:0000259" key="3">
    <source>
        <dbReference type="PROSITE" id="PS01031"/>
    </source>
</evidence>
<evidence type="ECO:0000256" key="1">
    <source>
        <dbReference type="PROSITE-ProRule" id="PRU00285"/>
    </source>
</evidence>
<dbReference type="OrthoDB" id="9811615at2"/>
<evidence type="ECO:0000256" key="2">
    <source>
        <dbReference type="RuleBase" id="RU003616"/>
    </source>
</evidence>
<dbReference type="SUPFAM" id="SSF49764">
    <property type="entry name" value="HSP20-like chaperones"/>
    <property type="match status" value="1"/>
</dbReference>
<dbReference type="STRING" id="1464123.SAMN05444126_10454"/>
<name>A0A1H9R7J9_9BACI</name>